<organism evidence="1 2">
    <name type="scientific">Thermosediminibacter litoriperuensis</name>
    <dbReference type="NCBI Taxonomy" id="291989"/>
    <lineage>
        <taxon>Bacteria</taxon>
        <taxon>Bacillati</taxon>
        <taxon>Bacillota</taxon>
        <taxon>Clostridia</taxon>
        <taxon>Thermosediminibacterales</taxon>
        <taxon>Thermosediminibacteraceae</taxon>
        <taxon>Thermosediminibacter</taxon>
    </lineage>
</organism>
<proteinExistence type="predicted"/>
<comment type="caution">
    <text evidence="1">The sequence shown here is derived from an EMBL/GenBank/DDBJ whole genome shotgun (WGS) entry which is preliminary data.</text>
</comment>
<gene>
    <name evidence="1" type="ORF">LZ11_02367</name>
</gene>
<dbReference type="Proteomes" id="UP000322294">
    <property type="component" value="Unassembled WGS sequence"/>
</dbReference>
<dbReference type="InterPro" id="IPR015018">
    <property type="entry name" value="DUF1905"/>
</dbReference>
<dbReference type="AlphaFoldDB" id="A0A5S5AEZ5"/>
<dbReference type="Pfam" id="PF08922">
    <property type="entry name" value="DUF1905"/>
    <property type="match status" value="1"/>
</dbReference>
<sequence>MKQRFQAEIKKHEGINGAYIETPFDVEAVFGAKRVKVKAYFDGKEYRGSIVRMG</sequence>
<dbReference type="OrthoDB" id="9800461at2"/>
<accession>A0A5S5AEZ5</accession>
<dbReference type="SUPFAM" id="SSF141694">
    <property type="entry name" value="AF2212/PG0164-like"/>
    <property type="match status" value="1"/>
</dbReference>
<protein>
    <submittedName>
        <fullName evidence="1">Uncharacterized protein DUF1905</fullName>
    </submittedName>
</protein>
<keyword evidence="2" id="KW-1185">Reference proteome</keyword>
<evidence type="ECO:0000313" key="2">
    <source>
        <dbReference type="Proteomes" id="UP000322294"/>
    </source>
</evidence>
<reference evidence="1 2" key="1">
    <citation type="submission" date="2019-07" db="EMBL/GenBank/DDBJ databases">
        <title>Genomic Encyclopedia of Type Strains, Phase I: the one thousand microbial genomes (KMG-I) project.</title>
        <authorList>
            <person name="Kyrpides N."/>
        </authorList>
    </citation>
    <scope>NUCLEOTIDE SEQUENCE [LARGE SCALE GENOMIC DNA]</scope>
    <source>
        <strain evidence="1 2">DSM 16647</strain>
    </source>
</reference>
<dbReference type="Gene3D" id="2.40.30.100">
    <property type="entry name" value="AF2212/PG0164-like"/>
    <property type="match status" value="1"/>
</dbReference>
<name>A0A5S5AEZ5_9FIRM</name>
<dbReference type="RefSeq" id="WP_148868017.1">
    <property type="nucleotide sequence ID" value="NZ_VNHO01000042.1"/>
</dbReference>
<evidence type="ECO:0000313" key="1">
    <source>
        <dbReference type="EMBL" id="TYP48134.1"/>
    </source>
</evidence>
<dbReference type="InterPro" id="IPR037079">
    <property type="entry name" value="AF2212/PG0164-like_sf"/>
</dbReference>
<dbReference type="EMBL" id="VNHO01000042">
    <property type="protein sequence ID" value="TYP48134.1"/>
    <property type="molecule type" value="Genomic_DNA"/>
</dbReference>